<dbReference type="Proteomes" id="UP000219612">
    <property type="component" value="Unassembled WGS sequence"/>
</dbReference>
<keyword evidence="4" id="KW-1133">Transmembrane helix</keyword>
<keyword evidence="1" id="KW-0479">Metal-binding</keyword>
<dbReference type="InterPro" id="IPR029052">
    <property type="entry name" value="Metallo-depent_PP-like"/>
</dbReference>
<dbReference type="EMBL" id="OBDY01000001">
    <property type="protein sequence ID" value="SNY12367.1"/>
    <property type="molecule type" value="Genomic_DNA"/>
</dbReference>
<feature type="region of interest" description="Disordered" evidence="3">
    <location>
        <begin position="358"/>
        <end position="388"/>
    </location>
</feature>
<dbReference type="Gene3D" id="3.60.21.10">
    <property type="match status" value="1"/>
</dbReference>
<evidence type="ECO:0000256" key="1">
    <source>
        <dbReference type="ARBA" id="ARBA00022723"/>
    </source>
</evidence>
<evidence type="ECO:0000256" key="4">
    <source>
        <dbReference type="SAM" id="Phobius"/>
    </source>
</evidence>
<feature type="domain" description="Calcineurin-like phosphoesterase" evidence="5">
    <location>
        <begin position="261"/>
        <end position="430"/>
    </location>
</feature>
<reference evidence="6 7" key="1">
    <citation type="submission" date="2017-09" db="EMBL/GenBank/DDBJ databases">
        <authorList>
            <person name="Ehlers B."/>
            <person name="Leendertz F.H."/>
        </authorList>
    </citation>
    <scope>NUCLEOTIDE SEQUENCE [LARGE SCALE GENOMIC DNA]</scope>
    <source>
        <strain evidence="6 7">CGMCC 4.6857</strain>
    </source>
</reference>
<feature type="compositionally biased region" description="Polar residues" evidence="3">
    <location>
        <begin position="376"/>
        <end position="388"/>
    </location>
</feature>
<organism evidence="6 7">
    <name type="scientific">Paractinoplanes atraurantiacus</name>
    <dbReference type="NCBI Taxonomy" id="1036182"/>
    <lineage>
        <taxon>Bacteria</taxon>
        <taxon>Bacillati</taxon>
        <taxon>Actinomycetota</taxon>
        <taxon>Actinomycetes</taxon>
        <taxon>Micromonosporales</taxon>
        <taxon>Micromonosporaceae</taxon>
        <taxon>Paractinoplanes</taxon>
    </lineage>
</organism>
<dbReference type="AlphaFoldDB" id="A0A285FM37"/>
<dbReference type="OrthoDB" id="5241348at2"/>
<dbReference type="GO" id="GO:0016020">
    <property type="term" value="C:membrane"/>
    <property type="evidence" value="ECO:0007669"/>
    <property type="project" value="GOC"/>
</dbReference>
<protein>
    <submittedName>
        <fullName evidence="6">Calcineurin-like phosphoesterase</fullName>
    </submittedName>
</protein>
<dbReference type="PANTHER" id="PTHR31302">
    <property type="entry name" value="TRANSMEMBRANE PROTEIN WITH METALLOPHOSPHOESTERASE DOMAIN-RELATED"/>
    <property type="match status" value="1"/>
</dbReference>
<dbReference type="InterPro" id="IPR051158">
    <property type="entry name" value="Metallophosphoesterase_sf"/>
</dbReference>
<dbReference type="RefSeq" id="WP_097318237.1">
    <property type="nucleotide sequence ID" value="NZ_OBDY01000001.1"/>
</dbReference>
<dbReference type="GO" id="GO:0008758">
    <property type="term" value="F:UDP-2,3-diacylglucosamine hydrolase activity"/>
    <property type="evidence" value="ECO:0007669"/>
    <property type="project" value="TreeGrafter"/>
</dbReference>
<gene>
    <name evidence="6" type="ORF">SAMN05421748_1011023</name>
</gene>
<accession>A0A285FM37</accession>
<dbReference type="Pfam" id="PF00149">
    <property type="entry name" value="Metallophos"/>
    <property type="match status" value="1"/>
</dbReference>
<dbReference type="InterPro" id="IPR004843">
    <property type="entry name" value="Calcineurin-like_PHP"/>
</dbReference>
<dbReference type="GO" id="GO:0009245">
    <property type="term" value="P:lipid A biosynthetic process"/>
    <property type="evidence" value="ECO:0007669"/>
    <property type="project" value="TreeGrafter"/>
</dbReference>
<keyword evidence="4" id="KW-0812">Transmembrane</keyword>
<dbReference type="PANTHER" id="PTHR31302:SF31">
    <property type="entry name" value="PHOSPHODIESTERASE YAEI"/>
    <property type="match status" value="1"/>
</dbReference>
<dbReference type="GO" id="GO:0046872">
    <property type="term" value="F:metal ion binding"/>
    <property type="evidence" value="ECO:0007669"/>
    <property type="project" value="UniProtKB-KW"/>
</dbReference>
<feature type="region of interest" description="Disordered" evidence="3">
    <location>
        <begin position="507"/>
        <end position="543"/>
    </location>
</feature>
<keyword evidence="7" id="KW-1185">Reference proteome</keyword>
<proteinExistence type="predicted"/>
<sequence>MTEQTASAATWRRWWAAVDRWARATARVTGRVHRNRWTRRLRTGAAVALVSVGGVIIGAMLFAHADLNVGPFRAEMSISPSLLGGTEVDLPPLGSLHLDSHDGPIHLKVDLASLDQNRTEALIDDPTALTSAGENAVDDVRTGVIRLGVRTLGISVLAALILSALIFRNVRRVAAAGVTALVVTGGSLGLAAGTLRPESIAEPRYEGLLVNAPAVVGDARRIADNYGKYADQLQQIVSNVSRLYTTVSSLPVYEPEGNTTRILHVSDLHLNPSAFGLIRTVVQTFEIDAVVDTGDLVDWGSSAETGYAASIPSVGVPYIWVRGNHDSAAIQAAVKRQDNAVVLDNQITTVDGLTIAGIGDPEFTPDKSETPAAQDPASTQESPLLRSGSQLAETIRSSGKTVDVALVHDPAMAPPLSGVVPLVLAGHKHQREVSLLPAPVADPGASASPSPAPSGGAAAQAPLATRLLVEGSTGGAGLRGLEKEEPTPLSLSVLYFDENHQLKAYDDISLGGTGESNVEMQRNVVGAEPEEKPSPSASVVPQR</sequence>
<keyword evidence="2" id="KW-0378">Hydrolase</keyword>
<evidence type="ECO:0000256" key="2">
    <source>
        <dbReference type="ARBA" id="ARBA00022801"/>
    </source>
</evidence>
<keyword evidence="4" id="KW-0472">Membrane</keyword>
<evidence type="ECO:0000313" key="7">
    <source>
        <dbReference type="Proteomes" id="UP000219612"/>
    </source>
</evidence>
<name>A0A285FM37_9ACTN</name>
<evidence type="ECO:0000259" key="5">
    <source>
        <dbReference type="Pfam" id="PF00149"/>
    </source>
</evidence>
<feature type="transmembrane region" description="Helical" evidence="4">
    <location>
        <begin position="41"/>
        <end position="63"/>
    </location>
</feature>
<feature type="transmembrane region" description="Helical" evidence="4">
    <location>
        <begin position="174"/>
        <end position="195"/>
    </location>
</feature>
<dbReference type="SUPFAM" id="SSF56300">
    <property type="entry name" value="Metallo-dependent phosphatases"/>
    <property type="match status" value="1"/>
</dbReference>
<feature type="transmembrane region" description="Helical" evidence="4">
    <location>
        <begin position="147"/>
        <end position="167"/>
    </location>
</feature>
<evidence type="ECO:0000313" key="6">
    <source>
        <dbReference type="EMBL" id="SNY12367.1"/>
    </source>
</evidence>
<evidence type="ECO:0000256" key="3">
    <source>
        <dbReference type="SAM" id="MobiDB-lite"/>
    </source>
</evidence>